<dbReference type="EMBL" id="KI913963">
    <property type="protein sequence ID" value="ETW01241.1"/>
    <property type="molecule type" value="Genomic_DNA"/>
</dbReference>
<reference evidence="10" key="1">
    <citation type="submission" date="2013-12" db="EMBL/GenBank/DDBJ databases">
        <title>The Genome Sequence of Aphanomyces invadans NJM9701.</title>
        <authorList>
            <consortium name="The Broad Institute Genomics Platform"/>
            <person name="Russ C."/>
            <person name="Tyler B."/>
            <person name="van West P."/>
            <person name="Dieguez-Uribeondo J."/>
            <person name="Young S.K."/>
            <person name="Zeng Q."/>
            <person name="Gargeya S."/>
            <person name="Fitzgerald M."/>
            <person name="Abouelleil A."/>
            <person name="Alvarado L."/>
            <person name="Chapman S.B."/>
            <person name="Gainer-Dewar J."/>
            <person name="Goldberg J."/>
            <person name="Griggs A."/>
            <person name="Gujja S."/>
            <person name="Hansen M."/>
            <person name="Howarth C."/>
            <person name="Imamovic A."/>
            <person name="Ireland A."/>
            <person name="Larimer J."/>
            <person name="McCowan C."/>
            <person name="Murphy C."/>
            <person name="Pearson M."/>
            <person name="Poon T.W."/>
            <person name="Priest M."/>
            <person name="Roberts A."/>
            <person name="Saif S."/>
            <person name="Shea T."/>
            <person name="Sykes S."/>
            <person name="Wortman J."/>
            <person name="Nusbaum C."/>
            <person name="Birren B."/>
        </authorList>
    </citation>
    <scope>NUCLEOTIDE SEQUENCE [LARGE SCALE GENOMIC DNA]</scope>
    <source>
        <strain evidence="10">NJM9701</strain>
    </source>
</reference>
<dbReference type="OrthoDB" id="3176171at2759"/>
<dbReference type="GeneID" id="20083876"/>
<dbReference type="PANTHER" id="PTHR47969">
    <property type="entry name" value="CHROMOSOME-ASSOCIATED KINESIN KIF4A-RELATED"/>
    <property type="match status" value="1"/>
</dbReference>
<evidence type="ECO:0000259" key="9">
    <source>
        <dbReference type="PROSITE" id="PS50067"/>
    </source>
</evidence>
<organism evidence="10">
    <name type="scientific">Aphanomyces invadans</name>
    <dbReference type="NCBI Taxonomy" id="157072"/>
    <lineage>
        <taxon>Eukaryota</taxon>
        <taxon>Sar</taxon>
        <taxon>Stramenopiles</taxon>
        <taxon>Oomycota</taxon>
        <taxon>Saprolegniomycetes</taxon>
        <taxon>Saprolegniales</taxon>
        <taxon>Verrucalvaceae</taxon>
        <taxon>Aphanomyces</taxon>
    </lineage>
</organism>
<feature type="domain" description="Kinesin motor" evidence="9">
    <location>
        <begin position="3"/>
        <end position="360"/>
    </location>
</feature>
<keyword evidence="4 6" id="KW-0067">ATP-binding</keyword>
<sequence>MSKIRVVVRVRPPLPSEKAHTTGTLVADPTTKTVRIASDATKSFAFDQVYTSSTSQDALFDGTGIAAMLKSVLDGFHATIFAYGQTGSGKTFTMEGYEYEKNPLRSTTDRVQAKPNVDVTTSRLGIVPRVISGLFDAIAAASLNTKREYSVQCSFVQIYNEQILDLLNPSTLQRAKPLRLRWASNEEFYVENLVMAACSSANEMFARFHDGVKQKIMATHNLNAASSRSHCIYTLYVESMDPANPDDVIKAKLSLVDLAGSERVVKTGATGVTLQESIGINKSLFVLRQVIQTLSDESTKPTGDAKLAHVPYRDSKLTALLKHSLGGNSITLMIACLSPCDAYVDENVSTLVYAAKAQAISNKPVKNEDPKIQLIQKLRAEIASLKAQLAQAQQVILHMGELGAAQEGSNDKTVPDKRGAPPASHDNDLTSIQPPTATQASETPGHCIPRPPPNNQTEAAIPPLPPSVSSVAPPAALIAAGDKQLKLNVIDNVQFIKSIYENERHLRSEVDTVTQAMNALRTENRCLNLENQSLRERIEVLEYLVVGKGPEDDCVVDLVPPRQDRIDDVMRRCMKPIRSQGALRPATTQEAAPTATNASEKKRETGMLSISELRHLLHNKSDDKGSKKRSRVAPPPQPVAPHRAPPVVEHPVAALLTTLETQGNNSALEQDSLQSLSELNRLLKVKAALKHASNSR</sequence>
<keyword evidence="7" id="KW-0493">Microtubule</keyword>
<feature type="compositionally biased region" description="Basic and acidic residues" evidence="8">
    <location>
        <begin position="409"/>
        <end position="419"/>
    </location>
</feature>
<dbReference type="AlphaFoldDB" id="A0A024U492"/>
<evidence type="ECO:0000256" key="3">
    <source>
        <dbReference type="ARBA" id="ARBA00022741"/>
    </source>
</evidence>
<dbReference type="GO" id="GO:0005737">
    <property type="term" value="C:cytoplasm"/>
    <property type="evidence" value="ECO:0007669"/>
    <property type="project" value="UniProtKB-SubCell"/>
</dbReference>
<dbReference type="Gene3D" id="3.40.850.10">
    <property type="entry name" value="Kinesin motor domain"/>
    <property type="match status" value="1"/>
</dbReference>
<accession>A0A024U492</accession>
<dbReference type="PANTHER" id="PTHR47969:SF15">
    <property type="entry name" value="CHROMOSOME-ASSOCIATED KINESIN KIF4A-RELATED"/>
    <property type="match status" value="1"/>
</dbReference>
<feature type="region of interest" description="Disordered" evidence="8">
    <location>
        <begin position="618"/>
        <end position="647"/>
    </location>
</feature>
<evidence type="ECO:0000256" key="5">
    <source>
        <dbReference type="ARBA" id="ARBA00023054"/>
    </source>
</evidence>
<dbReference type="InterPro" id="IPR036961">
    <property type="entry name" value="Kinesin_motor_dom_sf"/>
</dbReference>
<proteinExistence type="inferred from homology"/>
<feature type="binding site" evidence="6">
    <location>
        <begin position="84"/>
        <end position="91"/>
    </location>
    <ligand>
        <name>ATP</name>
        <dbReference type="ChEBI" id="CHEBI:30616"/>
    </ligand>
</feature>
<dbReference type="InterPro" id="IPR001752">
    <property type="entry name" value="Kinesin_motor_dom"/>
</dbReference>
<comment type="subcellular location">
    <subcellularLocation>
        <location evidence="1">Cytoplasm</location>
    </subcellularLocation>
</comment>
<name>A0A024U492_9STRA</name>
<dbReference type="SUPFAM" id="SSF52540">
    <property type="entry name" value="P-loop containing nucleoside triphosphate hydrolases"/>
    <property type="match status" value="1"/>
</dbReference>
<dbReference type="RefSeq" id="XP_008870239.1">
    <property type="nucleotide sequence ID" value="XM_008872017.1"/>
</dbReference>
<dbReference type="PRINTS" id="PR00380">
    <property type="entry name" value="KINESINHEAVY"/>
</dbReference>
<dbReference type="GO" id="GO:0003777">
    <property type="term" value="F:microtubule motor activity"/>
    <property type="evidence" value="ECO:0007669"/>
    <property type="project" value="InterPro"/>
</dbReference>
<dbReference type="GO" id="GO:0051231">
    <property type="term" value="P:spindle elongation"/>
    <property type="evidence" value="ECO:0007669"/>
    <property type="project" value="TreeGrafter"/>
</dbReference>
<keyword evidence="3 6" id="KW-0547">Nucleotide-binding</keyword>
<dbReference type="InterPro" id="IPR027640">
    <property type="entry name" value="Kinesin-like_fam"/>
</dbReference>
<dbReference type="InterPro" id="IPR019821">
    <property type="entry name" value="Kinesin_motor_CS"/>
</dbReference>
<evidence type="ECO:0000256" key="4">
    <source>
        <dbReference type="ARBA" id="ARBA00022840"/>
    </source>
</evidence>
<dbReference type="GO" id="GO:0005875">
    <property type="term" value="C:microtubule associated complex"/>
    <property type="evidence" value="ECO:0007669"/>
    <property type="project" value="TreeGrafter"/>
</dbReference>
<dbReference type="STRING" id="157072.A0A024U492"/>
<keyword evidence="6 7" id="KW-0505">Motor protein</keyword>
<dbReference type="eggNOG" id="KOG0244">
    <property type="taxonomic scope" value="Eukaryota"/>
</dbReference>
<evidence type="ECO:0000256" key="2">
    <source>
        <dbReference type="ARBA" id="ARBA00022490"/>
    </source>
</evidence>
<comment type="similarity">
    <text evidence="6 7">Belongs to the TRAFAC class myosin-kinesin ATPase superfamily. Kinesin family.</text>
</comment>
<protein>
    <recommendedName>
        <fullName evidence="7">Kinesin-like protein</fullName>
    </recommendedName>
</protein>
<dbReference type="PROSITE" id="PS50067">
    <property type="entry name" value="KINESIN_MOTOR_2"/>
    <property type="match status" value="1"/>
</dbReference>
<dbReference type="GO" id="GO:0008017">
    <property type="term" value="F:microtubule binding"/>
    <property type="evidence" value="ECO:0007669"/>
    <property type="project" value="InterPro"/>
</dbReference>
<feature type="compositionally biased region" description="Polar residues" evidence="8">
    <location>
        <begin position="429"/>
        <end position="442"/>
    </location>
</feature>
<evidence type="ECO:0000313" key="10">
    <source>
        <dbReference type="EMBL" id="ETW01241.1"/>
    </source>
</evidence>
<dbReference type="VEuPathDB" id="FungiDB:H310_06826"/>
<dbReference type="Pfam" id="PF00225">
    <property type="entry name" value="Kinesin"/>
    <property type="match status" value="1"/>
</dbReference>
<dbReference type="SMART" id="SM00129">
    <property type="entry name" value="KISc"/>
    <property type="match status" value="1"/>
</dbReference>
<dbReference type="GO" id="GO:0007018">
    <property type="term" value="P:microtubule-based movement"/>
    <property type="evidence" value="ECO:0007669"/>
    <property type="project" value="InterPro"/>
</dbReference>
<dbReference type="CDD" id="cd00106">
    <property type="entry name" value="KISc"/>
    <property type="match status" value="1"/>
</dbReference>
<feature type="compositionally biased region" description="Low complexity" evidence="8">
    <location>
        <begin position="586"/>
        <end position="598"/>
    </location>
</feature>
<keyword evidence="5" id="KW-0175">Coiled coil</keyword>
<evidence type="ECO:0000256" key="7">
    <source>
        <dbReference type="RuleBase" id="RU000394"/>
    </source>
</evidence>
<dbReference type="PROSITE" id="PS00411">
    <property type="entry name" value="KINESIN_MOTOR_1"/>
    <property type="match status" value="1"/>
</dbReference>
<evidence type="ECO:0000256" key="8">
    <source>
        <dbReference type="SAM" id="MobiDB-lite"/>
    </source>
</evidence>
<dbReference type="GO" id="GO:0005874">
    <property type="term" value="C:microtubule"/>
    <property type="evidence" value="ECO:0007669"/>
    <property type="project" value="UniProtKB-KW"/>
</dbReference>
<gene>
    <name evidence="10" type="ORF">H310_06826</name>
</gene>
<feature type="region of interest" description="Disordered" evidence="8">
    <location>
        <begin position="406"/>
        <end position="467"/>
    </location>
</feature>
<feature type="region of interest" description="Disordered" evidence="8">
    <location>
        <begin position="577"/>
        <end position="604"/>
    </location>
</feature>
<keyword evidence="2" id="KW-0963">Cytoplasm</keyword>
<evidence type="ECO:0000256" key="1">
    <source>
        <dbReference type="ARBA" id="ARBA00004496"/>
    </source>
</evidence>
<dbReference type="GO" id="GO:0007052">
    <property type="term" value="P:mitotic spindle organization"/>
    <property type="evidence" value="ECO:0007669"/>
    <property type="project" value="TreeGrafter"/>
</dbReference>
<dbReference type="GO" id="GO:0005524">
    <property type="term" value="F:ATP binding"/>
    <property type="evidence" value="ECO:0007669"/>
    <property type="project" value="UniProtKB-UniRule"/>
</dbReference>
<evidence type="ECO:0000256" key="6">
    <source>
        <dbReference type="PROSITE-ProRule" id="PRU00283"/>
    </source>
</evidence>
<dbReference type="InterPro" id="IPR027417">
    <property type="entry name" value="P-loop_NTPase"/>
</dbReference>